<proteinExistence type="predicted"/>
<accession>A0A060RCH3</accession>
<dbReference type="EMBL" id="HG934468">
    <property type="protein sequence ID" value="CDN31114.1"/>
    <property type="molecule type" value="Genomic_DNA"/>
</dbReference>
<organism evidence="1 2">
    <name type="scientific">Mucinivorans hirudinis</name>
    <dbReference type="NCBI Taxonomy" id="1433126"/>
    <lineage>
        <taxon>Bacteria</taxon>
        <taxon>Pseudomonadati</taxon>
        <taxon>Bacteroidota</taxon>
        <taxon>Bacteroidia</taxon>
        <taxon>Bacteroidales</taxon>
        <taxon>Rikenellaceae</taxon>
        <taxon>Mucinivorans</taxon>
    </lineage>
</organism>
<dbReference type="PROSITE" id="PS51257">
    <property type="entry name" value="PROKAR_LIPOPROTEIN"/>
    <property type="match status" value="1"/>
</dbReference>
<dbReference type="Proteomes" id="UP000027616">
    <property type="component" value="Chromosome I"/>
</dbReference>
<name>A0A060RCH3_9BACT</name>
<evidence type="ECO:0000313" key="2">
    <source>
        <dbReference type="Proteomes" id="UP000027616"/>
    </source>
</evidence>
<dbReference type="STRING" id="1433126.BN938_1016"/>
<dbReference type="AlphaFoldDB" id="A0A060RCH3"/>
<protein>
    <submittedName>
        <fullName evidence="1">Uncharacterized protein</fullName>
    </submittedName>
</protein>
<dbReference type="KEGG" id="rbc:BN938_1016"/>
<dbReference type="HOGENOM" id="CLU_2082148_0_0_10"/>
<gene>
    <name evidence="1" type="ORF">BN938_1016</name>
</gene>
<reference evidence="1 2" key="1">
    <citation type="journal article" date="2015" name="Genome Announc.">
        <title>Complete Genome Sequence of the Novel Leech Symbiont Mucinivorans hirudinis M3T.</title>
        <authorList>
            <person name="Nelson M.C."/>
            <person name="Bomar L."/>
            <person name="Graf J."/>
        </authorList>
    </citation>
    <scope>NUCLEOTIDE SEQUENCE [LARGE SCALE GENOMIC DNA]</scope>
    <source>
        <strain evidence="2">M3</strain>
    </source>
</reference>
<sequence>MRYFALLAAVVMIAAACKRTEPPEPTNNLLGSWETTMNGADYHSFTFTGKMEYDYTGYYGSENGIYSTDKADLSLTPAISGASERVLSFELVGGRLTLRGLITHTSAISQTVILQKK</sequence>
<keyword evidence="2" id="KW-1185">Reference proteome</keyword>
<evidence type="ECO:0000313" key="1">
    <source>
        <dbReference type="EMBL" id="CDN31114.1"/>
    </source>
</evidence>